<dbReference type="Proteomes" id="UP000294684">
    <property type="component" value="Unassembled WGS sequence"/>
</dbReference>
<feature type="domain" description="Adaptor protein ClpS core" evidence="1">
    <location>
        <begin position="23"/>
        <end position="84"/>
    </location>
</feature>
<proteinExistence type="predicted"/>
<dbReference type="RefSeq" id="WP_004784067.1">
    <property type="nucleotide sequence ID" value="NZ_SORO01000003.1"/>
</dbReference>
<dbReference type="Pfam" id="PF02617">
    <property type="entry name" value="ClpS"/>
    <property type="match status" value="1"/>
</dbReference>
<dbReference type="GeneID" id="79828697"/>
<dbReference type="GO" id="GO:0006508">
    <property type="term" value="P:proteolysis"/>
    <property type="evidence" value="ECO:0007669"/>
    <property type="project" value="UniProtKB-KW"/>
</dbReference>
<dbReference type="EMBL" id="SORO01000003">
    <property type="protein sequence ID" value="TDY67875.1"/>
    <property type="molecule type" value="Genomic_DNA"/>
</dbReference>
<dbReference type="STRING" id="1193051.LEP1GSC017_0645"/>
<dbReference type="OrthoDB" id="330779at2"/>
<name>A0A4R8MQR3_LEPME</name>
<evidence type="ECO:0000313" key="2">
    <source>
        <dbReference type="EMBL" id="TDY67875.1"/>
    </source>
</evidence>
<dbReference type="GO" id="GO:0008233">
    <property type="term" value="F:peptidase activity"/>
    <property type="evidence" value="ECO:0007669"/>
    <property type="project" value="UniProtKB-KW"/>
</dbReference>
<evidence type="ECO:0000259" key="1">
    <source>
        <dbReference type="Pfam" id="PF02617"/>
    </source>
</evidence>
<dbReference type="GO" id="GO:0030163">
    <property type="term" value="P:protein catabolic process"/>
    <property type="evidence" value="ECO:0007669"/>
    <property type="project" value="InterPro"/>
</dbReference>
<protein>
    <submittedName>
        <fullName evidence="2">ATP-dependent Clp protease adaptor protein ClpS</fullName>
    </submittedName>
</protein>
<dbReference type="PANTHER" id="PTHR33473">
    <property type="entry name" value="ATP-DEPENDENT CLP PROTEASE ADAPTER PROTEIN CLPS1, CHLOROPLASTIC"/>
    <property type="match status" value="1"/>
</dbReference>
<dbReference type="AlphaFoldDB" id="A0A4R8MQR3"/>
<dbReference type="Gene3D" id="3.30.1390.10">
    <property type="match status" value="1"/>
</dbReference>
<dbReference type="InterPro" id="IPR003769">
    <property type="entry name" value="ClpS_core"/>
</dbReference>
<dbReference type="SUPFAM" id="SSF54736">
    <property type="entry name" value="ClpS-like"/>
    <property type="match status" value="1"/>
</dbReference>
<dbReference type="InterPro" id="IPR014719">
    <property type="entry name" value="Ribosomal_bL12_C/ClpS-like"/>
</dbReference>
<evidence type="ECO:0000313" key="3">
    <source>
        <dbReference type="Proteomes" id="UP000294684"/>
    </source>
</evidence>
<comment type="caution">
    <text evidence="2">The sequence shown here is derived from an EMBL/GenBank/DDBJ whole genome shotgun (WGS) entry which is preliminary data.</text>
</comment>
<reference evidence="2 3" key="1">
    <citation type="submission" date="2019-03" db="EMBL/GenBank/DDBJ databases">
        <title>Genomic Encyclopedia of Archaeal and Bacterial Type Strains, Phase II (KMG-II): from individual species to whole genera.</title>
        <authorList>
            <person name="Goeker M."/>
        </authorList>
    </citation>
    <scope>NUCLEOTIDE SEQUENCE [LARGE SCALE GENOMIC DNA]</scope>
    <source>
        <strain evidence="2 3">DSM 21537</strain>
    </source>
</reference>
<dbReference type="PANTHER" id="PTHR33473:SF17">
    <property type="entry name" value="ATP-DEPENDENT CLP PROTEASE ADAPTER PROTEIN CLPS1, CHLOROPLASTIC"/>
    <property type="match status" value="1"/>
</dbReference>
<sequence>MTEENLPATFEETKTNFDSIYFYFVILFNDSIHEFSYVEDCLMKLCFKTKKEAKKIAIEAHTNGKAVCFQGSMEECETVADNMTGANLTVILGV</sequence>
<dbReference type="InterPro" id="IPR022935">
    <property type="entry name" value="ClpS"/>
</dbReference>
<organism evidence="2 3">
    <name type="scientific">Leptospira meyeri</name>
    <dbReference type="NCBI Taxonomy" id="29508"/>
    <lineage>
        <taxon>Bacteria</taxon>
        <taxon>Pseudomonadati</taxon>
        <taxon>Spirochaetota</taxon>
        <taxon>Spirochaetia</taxon>
        <taxon>Leptospirales</taxon>
        <taxon>Leptospiraceae</taxon>
        <taxon>Leptospira</taxon>
    </lineage>
</organism>
<accession>A0A4R8MQR3</accession>
<keyword evidence="2" id="KW-0645">Protease</keyword>
<keyword evidence="2" id="KW-0378">Hydrolase</keyword>
<gene>
    <name evidence="2" type="ORF">CLV96_3430</name>
</gene>
<keyword evidence="3" id="KW-1185">Reference proteome</keyword>